<proteinExistence type="predicted"/>
<keyword evidence="2" id="KW-1185">Reference proteome</keyword>
<gene>
    <name evidence="1" type="ORF">BDV98DRAFT_28759</name>
</gene>
<dbReference type="AlphaFoldDB" id="A0A5C3R309"/>
<protein>
    <submittedName>
        <fullName evidence="1">Uncharacterized protein</fullName>
    </submittedName>
</protein>
<evidence type="ECO:0000313" key="1">
    <source>
        <dbReference type="EMBL" id="TFL07570.1"/>
    </source>
</evidence>
<accession>A0A5C3R309</accession>
<dbReference type="Proteomes" id="UP000305067">
    <property type="component" value="Unassembled WGS sequence"/>
</dbReference>
<dbReference type="EMBL" id="ML178814">
    <property type="protein sequence ID" value="TFL07570.1"/>
    <property type="molecule type" value="Genomic_DNA"/>
</dbReference>
<evidence type="ECO:0000313" key="2">
    <source>
        <dbReference type="Proteomes" id="UP000305067"/>
    </source>
</evidence>
<dbReference type="OrthoDB" id="3134980at2759"/>
<name>A0A5C3R309_9AGAR</name>
<sequence length="178" mass="20532">MVIAASRRPYGLCRSSLSMSMRPFWLWPCWMRPIGVNGFRGHILVGAVNRGIKAASFHFALTFTLNVPIHLFHYSTSERHVPECLRFLVPHRPSLTYFVVLICSQIINGVHFAGCDHFVSMDTDRQDCFRPNCTFSCRHAHQRGCNSPYCIRQMDLPLRRATHSNPTLCSECQKHLRR</sequence>
<organism evidence="1 2">
    <name type="scientific">Pterulicium gracile</name>
    <dbReference type="NCBI Taxonomy" id="1884261"/>
    <lineage>
        <taxon>Eukaryota</taxon>
        <taxon>Fungi</taxon>
        <taxon>Dikarya</taxon>
        <taxon>Basidiomycota</taxon>
        <taxon>Agaricomycotina</taxon>
        <taxon>Agaricomycetes</taxon>
        <taxon>Agaricomycetidae</taxon>
        <taxon>Agaricales</taxon>
        <taxon>Pleurotineae</taxon>
        <taxon>Pterulaceae</taxon>
        <taxon>Pterulicium</taxon>
    </lineage>
</organism>
<reference evidence="1 2" key="1">
    <citation type="journal article" date="2019" name="Nat. Ecol. Evol.">
        <title>Megaphylogeny resolves global patterns of mushroom evolution.</title>
        <authorList>
            <person name="Varga T."/>
            <person name="Krizsan K."/>
            <person name="Foldi C."/>
            <person name="Dima B."/>
            <person name="Sanchez-Garcia M."/>
            <person name="Sanchez-Ramirez S."/>
            <person name="Szollosi G.J."/>
            <person name="Szarkandi J.G."/>
            <person name="Papp V."/>
            <person name="Albert L."/>
            <person name="Andreopoulos W."/>
            <person name="Angelini C."/>
            <person name="Antonin V."/>
            <person name="Barry K.W."/>
            <person name="Bougher N.L."/>
            <person name="Buchanan P."/>
            <person name="Buyck B."/>
            <person name="Bense V."/>
            <person name="Catcheside P."/>
            <person name="Chovatia M."/>
            <person name="Cooper J."/>
            <person name="Damon W."/>
            <person name="Desjardin D."/>
            <person name="Finy P."/>
            <person name="Geml J."/>
            <person name="Haridas S."/>
            <person name="Hughes K."/>
            <person name="Justo A."/>
            <person name="Karasinski D."/>
            <person name="Kautmanova I."/>
            <person name="Kiss B."/>
            <person name="Kocsube S."/>
            <person name="Kotiranta H."/>
            <person name="LaButti K.M."/>
            <person name="Lechner B.E."/>
            <person name="Liimatainen K."/>
            <person name="Lipzen A."/>
            <person name="Lukacs Z."/>
            <person name="Mihaltcheva S."/>
            <person name="Morgado L.N."/>
            <person name="Niskanen T."/>
            <person name="Noordeloos M.E."/>
            <person name="Ohm R.A."/>
            <person name="Ortiz-Santana B."/>
            <person name="Ovrebo C."/>
            <person name="Racz N."/>
            <person name="Riley R."/>
            <person name="Savchenko A."/>
            <person name="Shiryaev A."/>
            <person name="Soop K."/>
            <person name="Spirin V."/>
            <person name="Szebenyi C."/>
            <person name="Tomsovsky M."/>
            <person name="Tulloss R.E."/>
            <person name="Uehling J."/>
            <person name="Grigoriev I.V."/>
            <person name="Vagvolgyi C."/>
            <person name="Papp T."/>
            <person name="Martin F.M."/>
            <person name="Miettinen O."/>
            <person name="Hibbett D.S."/>
            <person name="Nagy L.G."/>
        </authorList>
    </citation>
    <scope>NUCLEOTIDE SEQUENCE [LARGE SCALE GENOMIC DNA]</scope>
    <source>
        <strain evidence="1 2">CBS 309.79</strain>
    </source>
</reference>